<dbReference type="EMBL" id="CP046147">
    <property type="protein sequence ID" value="WFG39532.1"/>
    <property type="molecule type" value="Genomic_DNA"/>
</dbReference>
<keyword evidence="2 5" id="KW-0812">Transmembrane</keyword>
<feature type="transmembrane region" description="Helical" evidence="5">
    <location>
        <begin position="187"/>
        <end position="210"/>
    </location>
</feature>
<reference evidence="9 10" key="1">
    <citation type="submission" date="2019-11" db="EMBL/GenBank/DDBJ databases">
        <authorList>
            <person name="Cho J.-C."/>
        </authorList>
    </citation>
    <scope>NUCLEOTIDE SEQUENCE [LARGE SCALE GENOMIC DNA]</scope>
    <source>
        <strain evidence="8 9">JH1073</strain>
        <strain evidence="7 10">JH702</strain>
    </source>
</reference>
<evidence type="ECO:0000256" key="1">
    <source>
        <dbReference type="ARBA" id="ARBA00004141"/>
    </source>
</evidence>
<dbReference type="PANTHER" id="PTHR43471:SF3">
    <property type="entry name" value="ABC TRANSPORTER PERMEASE PROTEIN NATB"/>
    <property type="match status" value="1"/>
</dbReference>
<evidence type="ECO:0000256" key="3">
    <source>
        <dbReference type="ARBA" id="ARBA00022989"/>
    </source>
</evidence>
<evidence type="ECO:0000313" key="8">
    <source>
        <dbReference type="EMBL" id="WFG39532.1"/>
    </source>
</evidence>
<dbReference type="AlphaFoldDB" id="A0AAJ6CTF7"/>
<reference evidence="9" key="3">
    <citation type="submission" date="2023-06" db="EMBL/GenBank/DDBJ databases">
        <title>Pangenomics reveal diversification of enzyme families and niche specialization in globally abundant SAR202 bacteria.</title>
        <authorList>
            <person name="Saw J.H.W."/>
        </authorList>
    </citation>
    <scope>NUCLEOTIDE SEQUENCE [LARGE SCALE GENOMIC DNA]</scope>
    <source>
        <strain evidence="9">JH1073</strain>
    </source>
</reference>
<evidence type="ECO:0000256" key="4">
    <source>
        <dbReference type="ARBA" id="ARBA00023136"/>
    </source>
</evidence>
<proteinExistence type="predicted"/>
<dbReference type="Proteomes" id="UP001219901">
    <property type="component" value="Chromosome"/>
</dbReference>
<evidence type="ECO:0000259" key="6">
    <source>
        <dbReference type="Pfam" id="PF12698"/>
    </source>
</evidence>
<keyword evidence="9" id="KW-1185">Reference proteome</keyword>
<organism evidence="8 9">
    <name type="scientific">Candidatus Lucifugimonas marina</name>
    <dbReference type="NCBI Taxonomy" id="3038979"/>
    <lineage>
        <taxon>Bacteria</taxon>
        <taxon>Bacillati</taxon>
        <taxon>Chloroflexota</taxon>
        <taxon>Dehalococcoidia</taxon>
        <taxon>SAR202 cluster</taxon>
        <taxon>Candidatus Lucifugimonadales</taxon>
        <taxon>Candidatus Lucifugimonadaceae</taxon>
        <taxon>Candidatus Lucifugimonas</taxon>
    </lineage>
</organism>
<evidence type="ECO:0000313" key="9">
    <source>
        <dbReference type="Proteomes" id="UP001219901"/>
    </source>
</evidence>
<keyword evidence="3 5" id="KW-1133">Transmembrane helix</keyword>
<feature type="transmembrane region" description="Helical" evidence="5">
    <location>
        <begin position="231"/>
        <end position="255"/>
    </location>
</feature>
<gene>
    <name evidence="7" type="ORF">GKO46_01390</name>
    <name evidence="8" type="ORF">GKO48_07835</name>
</gene>
<evidence type="ECO:0000256" key="2">
    <source>
        <dbReference type="ARBA" id="ARBA00022692"/>
    </source>
</evidence>
<dbReference type="Proteomes" id="UP001321249">
    <property type="component" value="Unassembled WGS sequence"/>
</dbReference>
<feature type="transmembrane region" description="Helical" evidence="5">
    <location>
        <begin position="275"/>
        <end position="299"/>
    </location>
</feature>
<dbReference type="RefSeq" id="WP_342823327.1">
    <property type="nucleotide sequence ID" value="NZ_CP046146.1"/>
</dbReference>
<keyword evidence="4 5" id="KW-0472">Membrane</keyword>
<feature type="transmembrane region" description="Helical" evidence="5">
    <location>
        <begin position="311"/>
        <end position="330"/>
    </location>
</feature>
<comment type="subcellular location">
    <subcellularLocation>
        <location evidence="1">Membrane</location>
        <topology evidence="1">Multi-pass membrane protein</topology>
    </subcellularLocation>
</comment>
<name>A0AAJ6CTF7_9CHLR</name>
<dbReference type="InterPro" id="IPR013525">
    <property type="entry name" value="ABC2_TM"/>
</dbReference>
<evidence type="ECO:0000313" key="7">
    <source>
        <dbReference type="EMBL" id="MDG0865727.1"/>
    </source>
</evidence>
<reference evidence="8" key="2">
    <citation type="journal article" date="2023" name="Nat. Commun.">
        <title>Cultivation of marine bacteria of the SAR202 clade.</title>
        <authorList>
            <person name="Lim Y."/>
            <person name="Seo J.H."/>
            <person name="Giovannoni S.J."/>
            <person name="Kang I."/>
            <person name="Cho J.C."/>
        </authorList>
    </citation>
    <scope>NUCLEOTIDE SEQUENCE</scope>
    <source>
        <strain evidence="8">JH1073</strain>
    </source>
</reference>
<feature type="transmembrane region" description="Helical" evidence="5">
    <location>
        <begin position="27"/>
        <end position="47"/>
    </location>
</feature>
<accession>A0AAJ6CTF7</accession>
<feature type="transmembrane region" description="Helical" evidence="5">
    <location>
        <begin position="336"/>
        <end position="354"/>
    </location>
</feature>
<dbReference type="PANTHER" id="PTHR43471">
    <property type="entry name" value="ABC TRANSPORTER PERMEASE"/>
    <property type="match status" value="1"/>
</dbReference>
<evidence type="ECO:0000256" key="5">
    <source>
        <dbReference type="SAM" id="Phobius"/>
    </source>
</evidence>
<dbReference type="Pfam" id="PF12698">
    <property type="entry name" value="ABC2_membrane_3"/>
    <property type="match status" value="1"/>
</dbReference>
<dbReference type="GO" id="GO:0016020">
    <property type="term" value="C:membrane"/>
    <property type="evidence" value="ECO:0007669"/>
    <property type="project" value="UniProtKB-SubCell"/>
</dbReference>
<protein>
    <recommendedName>
        <fullName evidence="6">ABC-2 type transporter transmembrane domain-containing protein</fullName>
    </recommendedName>
</protein>
<feature type="transmembrane region" description="Helical" evidence="5">
    <location>
        <begin position="366"/>
        <end position="385"/>
    </location>
</feature>
<evidence type="ECO:0000313" key="10">
    <source>
        <dbReference type="Proteomes" id="UP001321249"/>
    </source>
</evidence>
<feature type="domain" description="ABC-2 type transporter transmembrane" evidence="6">
    <location>
        <begin position="26"/>
        <end position="385"/>
    </location>
</feature>
<dbReference type="EMBL" id="WMBE01000001">
    <property type="protein sequence ID" value="MDG0865727.1"/>
    <property type="molecule type" value="Genomic_DNA"/>
</dbReference>
<dbReference type="GO" id="GO:0140359">
    <property type="term" value="F:ABC-type transporter activity"/>
    <property type="evidence" value="ECO:0007669"/>
    <property type="project" value="InterPro"/>
</dbReference>
<sequence length="412" mass="44501">MFGKTDDARIIFEEEFSRQLRRTSWRVFTFGVPIIMLLITYVAPLVIDNFTDDDSTPKIESIGYVDHSGVTDSLAEIPGLLRMSGLDVGTQALADDEIRAFFVIPEDYVETGSVDWYRRGSGLAAEDSSGDAFFNVLRMGVADSGLSEIEVARILQPATYSLFKVDELGRPDSSGSINDEIAQAAPAFVFALLLLFSIFVGSGSLLQSVTEEKENRMIEMLVTSASSMSIMLGKILGLGAAGLLQIAIWLAAAAFAVTQISSQFSELASLTLDPLLMVLLVAYYFAGYFVFAAFMASIGAASTSVREASQISAIVMIPGVVPIYLSALIIPNPDGGLARVLTFFPLTSATASMMRVAGGTEKTYEIFLGLLTTALAGVFLLWLSARVFRAGLLLYGQRMGVRTVWKALRQAD</sequence>